<evidence type="ECO:0000256" key="8">
    <source>
        <dbReference type="ARBA" id="ARBA00023196"/>
    </source>
</evidence>
<protein>
    <submittedName>
        <fullName evidence="10">ATP synthase F1 subunit gamma</fullName>
    </submittedName>
</protein>
<keyword evidence="8" id="KW-0139">CF(1)</keyword>
<keyword evidence="6" id="KW-0406">Ion transport</keyword>
<dbReference type="GO" id="GO:0046933">
    <property type="term" value="F:proton-transporting ATP synthase activity, rotational mechanism"/>
    <property type="evidence" value="ECO:0007669"/>
    <property type="project" value="InterPro"/>
</dbReference>
<dbReference type="Pfam" id="PF00231">
    <property type="entry name" value="ATP-synt"/>
    <property type="match status" value="1"/>
</dbReference>
<evidence type="ECO:0000256" key="4">
    <source>
        <dbReference type="ARBA" id="ARBA00022448"/>
    </source>
</evidence>
<keyword evidence="7" id="KW-0472">Membrane</keyword>
<evidence type="ECO:0000256" key="7">
    <source>
        <dbReference type="ARBA" id="ARBA00023136"/>
    </source>
</evidence>
<dbReference type="NCBIfam" id="TIGR01146">
    <property type="entry name" value="ATPsyn_F1gamma"/>
    <property type="match status" value="1"/>
</dbReference>
<comment type="caution">
    <text evidence="10">The sequence shown here is derived from an EMBL/GenBank/DDBJ whole genome shotgun (WGS) entry which is preliminary data.</text>
</comment>
<evidence type="ECO:0000256" key="5">
    <source>
        <dbReference type="ARBA" id="ARBA00022781"/>
    </source>
</evidence>
<gene>
    <name evidence="10" type="primary">atpG</name>
    <name evidence="10" type="ORF">COT80_00670</name>
</gene>
<dbReference type="Gene3D" id="1.10.287.80">
    <property type="entry name" value="ATP synthase, gamma subunit, helix hairpin domain"/>
    <property type="match status" value="1"/>
</dbReference>
<comment type="similarity">
    <text evidence="3">Belongs to the ATPase gamma chain family.</text>
</comment>
<dbReference type="EMBL" id="PEZY01000004">
    <property type="protein sequence ID" value="PIS06441.1"/>
    <property type="molecule type" value="Genomic_DNA"/>
</dbReference>
<comment type="subcellular location">
    <subcellularLocation>
        <location evidence="2">Membrane</location>
        <topology evidence="2">Peripheral membrane protein</topology>
    </subcellularLocation>
</comment>
<dbReference type="CDD" id="cd12151">
    <property type="entry name" value="F1-ATPase_gamma"/>
    <property type="match status" value="1"/>
</dbReference>
<evidence type="ECO:0000313" key="11">
    <source>
        <dbReference type="Proteomes" id="UP000229056"/>
    </source>
</evidence>
<sequence length="297" mass="34124">MASLLEIKNQINGIKNTKKITKAMQLVAAAKSRQFQTKAISIRNFAFDLLYILANNPEDLSDSSFLKNRDQGQTIFILYSSDKGLCGALNQQLFRAFIQSKVWQELKSDQRQVITIGRKATNFIKFQGIEPLQSFENLDEKMNQYEALNHISKIVDYWNNSYAKKIYMVAPHYRNSFTFYPIIKQFLPLSDNILQSHIGVHPEVFTKKIRNNRSRVTLYEPSEDLVAERLIEDIINVLFLQAFYDLKASEYSSRMIAMQSATDNADKLIKGKSLLMNKIRQAAITQEISEIVGASFI</sequence>
<keyword evidence="4" id="KW-0813">Transport</keyword>
<evidence type="ECO:0000256" key="9">
    <source>
        <dbReference type="ARBA" id="ARBA00023310"/>
    </source>
</evidence>
<dbReference type="SUPFAM" id="SSF52943">
    <property type="entry name" value="ATP synthase (F1-ATPase), gamma subunit"/>
    <property type="match status" value="1"/>
</dbReference>
<evidence type="ECO:0000256" key="1">
    <source>
        <dbReference type="ARBA" id="ARBA00003456"/>
    </source>
</evidence>
<accession>A0A2H0W773</accession>
<dbReference type="AlphaFoldDB" id="A0A2H0W773"/>
<evidence type="ECO:0000256" key="3">
    <source>
        <dbReference type="ARBA" id="ARBA00007681"/>
    </source>
</evidence>
<dbReference type="GO" id="GO:0045259">
    <property type="term" value="C:proton-transporting ATP synthase complex"/>
    <property type="evidence" value="ECO:0007669"/>
    <property type="project" value="UniProtKB-KW"/>
</dbReference>
<comment type="function">
    <text evidence="1">Produces ATP from ADP in the presence of a proton gradient across the membrane. The gamma chain is believed to be important in regulating ATPase activity and the flow of protons through the CF(0) complex.</text>
</comment>
<reference evidence="11" key="1">
    <citation type="submission" date="2017-09" db="EMBL/GenBank/DDBJ databases">
        <title>Depth-based differentiation of microbial function through sediment-hosted aquifers and enrichment of novel symbionts in the deep terrestrial subsurface.</title>
        <authorList>
            <person name="Probst A.J."/>
            <person name="Ladd B."/>
            <person name="Jarett J.K."/>
            <person name="Geller-Mcgrath D.E."/>
            <person name="Sieber C.M.K."/>
            <person name="Emerson J.B."/>
            <person name="Anantharaman K."/>
            <person name="Thomas B.C."/>
            <person name="Malmstrom R."/>
            <person name="Stieglmeier M."/>
            <person name="Klingl A."/>
            <person name="Woyke T."/>
            <person name="Ryan C.M."/>
            <person name="Banfield J.F."/>
        </authorList>
    </citation>
    <scope>NUCLEOTIDE SEQUENCE [LARGE SCALE GENOMIC DNA]</scope>
</reference>
<evidence type="ECO:0000313" key="10">
    <source>
        <dbReference type="EMBL" id="PIS06441.1"/>
    </source>
</evidence>
<organism evidence="10 11">
    <name type="scientific">Candidatus Buchananbacteria bacterium CG10_big_fil_rev_8_21_14_0_10_33_19</name>
    <dbReference type="NCBI Taxonomy" id="1974525"/>
    <lineage>
        <taxon>Bacteria</taxon>
        <taxon>Candidatus Buchananiibacteriota</taxon>
    </lineage>
</organism>
<proteinExistence type="inferred from homology"/>
<dbReference type="Gene3D" id="3.40.1380.10">
    <property type="match status" value="1"/>
</dbReference>
<dbReference type="InterPro" id="IPR000131">
    <property type="entry name" value="ATP_synth_F1_gsu"/>
</dbReference>
<dbReference type="Proteomes" id="UP000229056">
    <property type="component" value="Unassembled WGS sequence"/>
</dbReference>
<evidence type="ECO:0000256" key="2">
    <source>
        <dbReference type="ARBA" id="ARBA00004170"/>
    </source>
</evidence>
<dbReference type="InterPro" id="IPR035968">
    <property type="entry name" value="ATP_synth_F1_ATPase_gsu"/>
</dbReference>
<evidence type="ECO:0000256" key="6">
    <source>
        <dbReference type="ARBA" id="ARBA00023065"/>
    </source>
</evidence>
<dbReference type="PRINTS" id="PR00126">
    <property type="entry name" value="ATPASEGAMMA"/>
</dbReference>
<keyword evidence="5" id="KW-0375">Hydrogen ion transport</keyword>
<keyword evidence="9" id="KW-0066">ATP synthesis</keyword>
<dbReference type="PANTHER" id="PTHR11693">
    <property type="entry name" value="ATP SYNTHASE GAMMA CHAIN"/>
    <property type="match status" value="1"/>
</dbReference>
<dbReference type="PANTHER" id="PTHR11693:SF22">
    <property type="entry name" value="ATP SYNTHASE SUBUNIT GAMMA, MITOCHONDRIAL"/>
    <property type="match status" value="1"/>
</dbReference>
<name>A0A2H0W773_9BACT</name>